<evidence type="ECO:0000256" key="1">
    <source>
        <dbReference type="ARBA" id="ARBA00004496"/>
    </source>
</evidence>
<gene>
    <name evidence="13" type="ORF">D0Y65_054631</name>
</gene>
<keyword evidence="14" id="KW-1185">Reference proteome</keyword>
<feature type="compositionally biased region" description="Polar residues" evidence="11">
    <location>
        <begin position="707"/>
        <end position="719"/>
    </location>
</feature>
<evidence type="ECO:0000256" key="11">
    <source>
        <dbReference type="SAM" id="MobiDB-lite"/>
    </source>
</evidence>
<evidence type="ECO:0000256" key="5">
    <source>
        <dbReference type="ARBA" id="ARBA00022679"/>
    </source>
</evidence>
<evidence type="ECO:0000256" key="4">
    <source>
        <dbReference type="ARBA" id="ARBA00022553"/>
    </source>
</evidence>
<evidence type="ECO:0000256" key="3">
    <source>
        <dbReference type="ARBA" id="ARBA00022527"/>
    </source>
</evidence>
<evidence type="ECO:0000256" key="2">
    <source>
        <dbReference type="ARBA" id="ARBA00022490"/>
    </source>
</evidence>
<keyword evidence="4" id="KW-0597">Phosphoprotein</keyword>
<evidence type="ECO:0000256" key="7">
    <source>
        <dbReference type="ARBA" id="ARBA00022777"/>
    </source>
</evidence>
<evidence type="ECO:0000313" key="13">
    <source>
        <dbReference type="EMBL" id="RZB44807.1"/>
    </source>
</evidence>
<organism evidence="13 14">
    <name type="scientific">Glycine soja</name>
    <name type="common">Wild soybean</name>
    <dbReference type="NCBI Taxonomy" id="3848"/>
    <lineage>
        <taxon>Eukaryota</taxon>
        <taxon>Viridiplantae</taxon>
        <taxon>Streptophyta</taxon>
        <taxon>Embryophyta</taxon>
        <taxon>Tracheophyta</taxon>
        <taxon>Spermatophyta</taxon>
        <taxon>Magnoliopsida</taxon>
        <taxon>eudicotyledons</taxon>
        <taxon>Gunneridae</taxon>
        <taxon>Pentapetalae</taxon>
        <taxon>rosids</taxon>
        <taxon>fabids</taxon>
        <taxon>Fabales</taxon>
        <taxon>Fabaceae</taxon>
        <taxon>Papilionoideae</taxon>
        <taxon>50 kb inversion clade</taxon>
        <taxon>NPAAA clade</taxon>
        <taxon>indigoferoid/millettioid clade</taxon>
        <taxon>Phaseoleae</taxon>
        <taxon>Glycine</taxon>
        <taxon>Glycine subgen. Soja</taxon>
    </lineage>
</organism>
<dbReference type="PROSITE" id="PS00107">
    <property type="entry name" value="PROTEIN_KINASE_ATP"/>
    <property type="match status" value="2"/>
</dbReference>
<feature type="domain" description="Protein kinase" evidence="12">
    <location>
        <begin position="889"/>
        <end position="1221"/>
    </location>
</feature>
<dbReference type="GO" id="GO:0004674">
    <property type="term" value="F:protein serine/threonine kinase activity"/>
    <property type="evidence" value="ECO:0007669"/>
    <property type="project" value="UniProtKB-KW"/>
</dbReference>
<dbReference type="PROSITE" id="PS50011">
    <property type="entry name" value="PROTEIN_KINASE_DOM"/>
    <property type="match status" value="2"/>
</dbReference>
<feature type="region of interest" description="Disordered" evidence="11">
    <location>
        <begin position="1759"/>
        <end position="1804"/>
    </location>
</feature>
<feature type="region of interest" description="Disordered" evidence="11">
    <location>
        <begin position="706"/>
        <end position="740"/>
    </location>
</feature>
<dbReference type="PRINTS" id="PR00109">
    <property type="entry name" value="TYRKINASE"/>
</dbReference>
<dbReference type="Gene3D" id="3.30.200.20">
    <property type="entry name" value="Phosphorylase Kinase, domain 1"/>
    <property type="match status" value="2"/>
</dbReference>
<reference evidence="13 14" key="1">
    <citation type="submission" date="2018-09" db="EMBL/GenBank/DDBJ databases">
        <title>A high-quality reference genome of wild soybean provides a powerful tool to mine soybean genomes.</title>
        <authorList>
            <person name="Xie M."/>
            <person name="Chung C.Y.L."/>
            <person name="Li M.-W."/>
            <person name="Wong F.-L."/>
            <person name="Chan T.-F."/>
            <person name="Lam H.-M."/>
        </authorList>
    </citation>
    <scope>NUCLEOTIDE SEQUENCE [LARGE SCALE GENOMIC DNA]</scope>
    <source>
        <strain evidence="14">cv. W05</strain>
        <tissue evidence="13">Hypocotyl of etiolated seedlings</tissue>
    </source>
</reference>
<dbReference type="GO" id="GO:0009734">
    <property type="term" value="P:auxin-activated signaling pathway"/>
    <property type="evidence" value="ECO:0007669"/>
    <property type="project" value="UniProtKB-KW"/>
</dbReference>
<dbReference type="FunFam" id="3.30.200.20:FF:000081">
    <property type="entry name" value="Octicosapeptide/phox/Bem1p domain kinase superfamily protein"/>
    <property type="match status" value="2"/>
</dbReference>
<keyword evidence="6 10" id="KW-0547">Nucleotide-binding</keyword>
<dbReference type="GO" id="GO:0005524">
    <property type="term" value="F:ATP binding"/>
    <property type="evidence" value="ECO:0007669"/>
    <property type="project" value="UniProtKB-UniRule"/>
</dbReference>
<feature type="binding site" evidence="10">
    <location>
        <position position="916"/>
    </location>
    <ligand>
        <name>ATP</name>
        <dbReference type="ChEBI" id="CHEBI:30616"/>
    </ligand>
</feature>
<feature type="domain" description="Protein kinase" evidence="12">
    <location>
        <begin position="1823"/>
        <end position="2101"/>
    </location>
</feature>
<accession>A0A445F7P2</accession>
<keyword evidence="2" id="KW-0963">Cytoplasm</keyword>
<keyword evidence="9" id="KW-0927">Auxin signaling pathway</keyword>
<feature type="region of interest" description="Disordered" evidence="11">
    <location>
        <begin position="1640"/>
        <end position="1674"/>
    </location>
</feature>
<proteinExistence type="predicted"/>
<dbReference type="InterPro" id="IPR011009">
    <property type="entry name" value="Kinase-like_dom_sf"/>
</dbReference>
<dbReference type="SMART" id="SM00666">
    <property type="entry name" value="PB1"/>
    <property type="match status" value="2"/>
</dbReference>
<keyword evidence="8 10" id="KW-0067">ATP-binding</keyword>
<evidence type="ECO:0000256" key="9">
    <source>
        <dbReference type="ARBA" id="ARBA00023294"/>
    </source>
</evidence>
<dbReference type="CDD" id="cd13999">
    <property type="entry name" value="STKc_MAP3K-like"/>
    <property type="match status" value="1"/>
</dbReference>
<dbReference type="EMBL" id="QZWG01000020">
    <property type="protein sequence ID" value="RZB44807.1"/>
    <property type="molecule type" value="Genomic_DNA"/>
</dbReference>
<dbReference type="PROSITE" id="PS00108">
    <property type="entry name" value="PROTEIN_KINASE_ST"/>
    <property type="match status" value="1"/>
</dbReference>
<dbReference type="Gene3D" id="1.10.510.10">
    <property type="entry name" value="Transferase(Phosphotransferase) domain 1"/>
    <property type="match status" value="1"/>
</dbReference>
<dbReference type="InterPro" id="IPR000719">
    <property type="entry name" value="Prot_kinase_dom"/>
</dbReference>
<dbReference type="Proteomes" id="UP000289340">
    <property type="component" value="Chromosome 20"/>
</dbReference>
<evidence type="ECO:0000256" key="8">
    <source>
        <dbReference type="ARBA" id="ARBA00022840"/>
    </source>
</evidence>
<dbReference type="GO" id="GO:0010928">
    <property type="term" value="P:regulation of auxin mediated signaling pathway"/>
    <property type="evidence" value="ECO:0007669"/>
    <property type="project" value="UniProtKB-ARBA"/>
</dbReference>
<feature type="binding site" evidence="10">
    <location>
        <position position="1850"/>
    </location>
    <ligand>
        <name>ATP</name>
        <dbReference type="ChEBI" id="CHEBI:30616"/>
    </ligand>
</feature>
<protein>
    <submittedName>
        <fullName evidence="13">Serine/threonine-protein kinase EDR1</fullName>
    </submittedName>
</protein>
<dbReference type="FunFam" id="1.10.510.10:FF:000142">
    <property type="entry name" value="Octicosapeptide/phox/Bem1p domain kinase superfamily protein"/>
    <property type="match status" value="1"/>
</dbReference>
<dbReference type="SUPFAM" id="SSF56112">
    <property type="entry name" value="Protein kinase-like (PK-like)"/>
    <property type="match status" value="2"/>
</dbReference>
<comment type="caution">
    <text evidence="13">The sequence shown here is derived from an EMBL/GenBank/DDBJ whole genome shotgun (WGS) entry which is preliminary data.</text>
</comment>
<dbReference type="SMART" id="SM00220">
    <property type="entry name" value="S_TKc"/>
    <property type="match status" value="1"/>
</dbReference>
<evidence type="ECO:0000256" key="10">
    <source>
        <dbReference type="PROSITE-ProRule" id="PRU10141"/>
    </source>
</evidence>
<dbReference type="Pfam" id="PF00564">
    <property type="entry name" value="PB1"/>
    <property type="match status" value="2"/>
</dbReference>
<dbReference type="PANTHER" id="PTHR23257:SF938">
    <property type="entry name" value="OCTICOSAPEPTIDE_PHOX_BEM1P_ PROTEIN KINASE"/>
    <property type="match status" value="1"/>
</dbReference>
<dbReference type="SUPFAM" id="SSF54277">
    <property type="entry name" value="CAD &amp; PB1 domains"/>
    <property type="match status" value="2"/>
</dbReference>
<keyword evidence="3" id="KW-0723">Serine/threonine-protein kinase</keyword>
<comment type="subcellular location">
    <subcellularLocation>
        <location evidence="1">Cytoplasm</location>
    </subcellularLocation>
</comment>
<keyword evidence="7 13" id="KW-0418">Kinase</keyword>
<evidence type="ECO:0000259" key="12">
    <source>
        <dbReference type="PROSITE" id="PS50011"/>
    </source>
</evidence>
<dbReference type="InterPro" id="IPR001245">
    <property type="entry name" value="Ser-Thr/Tyr_kinase_cat_dom"/>
</dbReference>
<dbReference type="GO" id="GO:0005737">
    <property type="term" value="C:cytoplasm"/>
    <property type="evidence" value="ECO:0007669"/>
    <property type="project" value="UniProtKB-SubCell"/>
</dbReference>
<dbReference type="PANTHER" id="PTHR23257">
    <property type="entry name" value="SERINE-THREONINE PROTEIN KINASE"/>
    <property type="match status" value="1"/>
</dbReference>
<feature type="region of interest" description="Disordered" evidence="11">
    <location>
        <begin position="825"/>
        <end position="870"/>
    </location>
</feature>
<feature type="compositionally biased region" description="Polar residues" evidence="11">
    <location>
        <begin position="1641"/>
        <end position="1653"/>
    </location>
</feature>
<evidence type="ECO:0000313" key="14">
    <source>
        <dbReference type="Proteomes" id="UP000289340"/>
    </source>
</evidence>
<evidence type="ECO:0000256" key="6">
    <source>
        <dbReference type="ARBA" id="ARBA00022741"/>
    </source>
</evidence>
<sequence length="2103" mass="234703">MSNEDHGVSGKQYIDAVSVGLSDRIPSDDDADYICLQTGEEFSAEFLRDRVASRKFPVITDADQHLPNRLDANIRENSHQLVYEDLKHVLGLRRTESDSNSDLLEIASVRGYVDEVDGRAYPNNLNRYQCEHSGFRQASGTFSRQLSGKFSEGNGCDQVNSGPNAPSVYVVESPHSCHPYGSVFSEGSFYKKIKFLCSFGGRILPRPNDGKLRYVGGETRIISIRKNIKWEELMRKTSAICSQTHIIKYQLPGEDLDALISVCSNEDLHHMIEEYEELERAGGSQWLRIFLIPSNECESPSSNEARVNQPSDADYHYVVAVNGMLNPSPQKNSNGLSLANHTSQFGNTTDYNSPHFYRDSSTSAFASEMKDCTPTSPNLVGILSKPGSQYFTALAGKSVNQMSPLSPACVQPTDPKISNVQIFKDKPYNAINESITPFVTEKVPCNNSLYVDNTNYIDPVAYHNNQYIVKSDLIRKPGKNLHLHRRNNSSNEFVSSTACSLTDLIFERPLVTNEGSYHFNKVVSRPHESSSLFSESDVREGSRNRMLHAHSDSTLKENDENYKVHLQFPLSVERDNFPSLKNSCSLEECSIQPGKTIDRKEHSAKYQNLPIFGMTDSFNVSEKGKEILQHADNSNDFFNENVGAMSQDNSIDLKHLQYIYTPHGVCSSSPDFQSSECNLSTASSISLESTRNLRGQPHGLSLDRTASEFSTRSQNSSMHHQYAMPETKDGQPLFPGSFESQTERGSILPISYMDMGSSLREVVIPVEDPAYNLHQKEQNTVIKNQCSEYINEFCVNKPVPESVAVVKGAMDYISSGIQSCLKDVSNVDEEAEVEPTSPEKEGIECDNPESESKHAESDSGNVNKPMGDRATAETEAEVYGLQNIENADLEELQELGSGTFGTVYHGKWRGTDVAIKRIKSSCFSGRLSEQERLTKDFWREAQILSTLHHPNVVAFYGVVPDGPGGTLATVTEYMVHGSLRNVLTKKDRKFPVITDADQHLPNRLDANIRENSHQLVYEDLKHVLGLRRTESDSNSDLLEIASVRGYVDEVDGRAYPNNLNRYQCEHSGFRQASGTFSRQLSGKFSEGNGCDQVNSGPNAPSVYVVESPHSCHPYGSVFSEGSFYKKIKFLCSFGGRILPRPNDGKLRYVGGETRIISIRKNIKWEELMRKTSAICSQTHIIKYQLPGEDLDALISVCSNEDLHHMIEEYEELERAGGSQWLRIFLIPSNECESPSSNEARVNQPSDADYHYVVAVNGMLNPSPQKNSNGLSLANHTSQFGNTTDYNSPHFYRDSSTSAFASEMKDCTPTSPNLVGILSKPGSQYFTALAGKSVNQMSPLSPACVQPTDPKISNVQIFKDKPYNAINESITPFVTEKVPCNNSLYVDNTNYIDPVAYHNNQYIVKSDLIRKPGKNLHLHRRNNSSNEFVSSTACSLTDLIFERPLVTNEGSYHFNKVVSRPHESSSLFSESDVREGSRNRMLHAHSDSTLKENDENYKVHLQFPLSVERDNFPSLKNSCSLEECSIQPGKTIDRKEHSAKYQNLPIFGMTDSFNVSEKGKEILQHADNSNDFFNENVGAMSQDNSIDLKHLQYIYTPHGVCSSSPDFQSSECNLSTASSISLESTRNLRGQPHGLSLDRTASEFSTRSQNSSMHHQYAMPETKDGQPLFPGSFESQTERGSILPISYMDMGSSLREVVIPVEDPAYNLHQKEQNTVIKNQCSEYINEFCVNKPVPESVAVVKGAMDYISSGIQSCLKDVSNVDEEAEVEPTSPEKEGIECDNPESESKHAESDSGNVNKPMGDRATAETEAEVYGLQNIENADLEELQELGSGTFGTVYHGKWRGTDVAIKRIKSSCFSGRLSEQERLTKDFWREAQILSTLHHPNVVAFYGVVPDGPGGTLATVTEYMVHGSLRNVLTKKDRVLDRRKRLLIAMDAAFGMEYLHLKNIVHFDLKCDNLLVNLGDLERPVCKVGDFGLSRIKRNTLVSGGVRGTLPWMAPELLDGNSCRVSEKVDIFSFGIAMWEILTGEEPYSNMHCGAIIGGIVNNTLRPPIPKRCDSEWKKLMEECWSPDPAARPTFTEITNRLRSMSDSLPKKRHNIVKR</sequence>
<dbReference type="InterPro" id="IPR050167">
    <property type="entry name" value="Ser_Thr_protein_kinase"/>
</dbReference>
<dbReference type="InterPro" id="IPR017441">
    <property type="entry name" value="Protein_kinase_ATP_BS"/>
</dbReference>
<keyword evidence="5" id="KW-0808">Transferase</keyword>
<dbReference type="Pfam" id="PF07714">
    <property type="entry name" value="PK_Tyr_Ser-Thr"/>
    <property type="match status" value="2"/>
</dbReference>
<dbReference type="InterPro" id="IPR000270">
    <property type="entry name" value="PB1_dom"/>
</dbReference>
<dbReference type="CDD" id="cd06410">
    <property type="entry name" value="PB1_UP2"/>
    <property type="match status" value="2"/>
</dbReference>
<name>A0A445F7P2_GLYSO</name>
<dbReference type="InterPro" id="IPR008271">
    <property type="entry name" value="Ser/Thr_kinase_AS"/>
</dbReference>
<dbReference type="Gene3D" id="3.10.20.90">
    <property type="entry name" value="Phosphatidylinositol 3-kinase Catalytic Subunit, Chain A, domain 1"/>
    <property type="match status" value="2"/>
</dbReference>
<dbReference type="FunFam" id="3.10.20.90:FF:000058">
    <property type="entry name" value="Octicosapeptide/phox/Bem1p domain kinase superfamily protein"/>
    <property type="match status" value="2"/>
</dbReference>